<evidence type="ECO:0000313" key="1">
    <source>
        <dbReference type="EMBL" id="SFJ13107.1"/>
    </source>
</evidence>
<protein>
    <submittedName>
        <fullName evidence="1">Uncharacterized protein</fullName>
    </submittedName>
</protein>
<evidence type="ECO:0000313" key="2">
    <source>
        <dbReference type="Proteomes" id="UP000183018"/>
    </source>
</evidence>
<keyword evidence="2" id="KW-1185">Reference proteome</keyword>
<dbReference type="Proteomes" id="UP000183018">
    <property type="component" value="Unassembled WGS sequence"/>
</dbReference>
<dbReference type="STRING" id="289370.SAMN05216602_4039"/>
<accession>A0A1I3NVC1</accession>
<reference evidence="2" key="1">
    <citation type="submission" date="2016-10" db="EMBL/GenBank/DDBJ databases">
        <authorList>
            <person name="Varghese N."/>
            <person name="Submissions S."/>
        </authorList>
    </citation>
    <scope>NUCLEOTIDE SEQUENCE [LARGE SCALE GENOMIC DNA]</scope>
    <source>
        <strain evidence="2">LMG 22563</strain>
    </source>
</reference>
<dbReference type="EMBL" id="FORC01000004">
    <property type="protein sequence ID" value="SFJ13107.1"/>
    <property type="molecule type" value="Genomic_DNA"/>
</dbReference>
<dbReference type="AlphaFoldDB" id="A0A1I3NVC1"/>
<organism evidence="1 2">
    <name type="scientific">Phytopseudomonas argentinensis</name>
    <dbReference type="NCBI Taxonomy" id="289370"/>
    <lineage>
        <taxon>Bacteria</taxon>
        <taxon>Pseudomonadati</taxon>
        <taxon>Pseudomonadota</taxon>
        <taxon>Gammaproteobacteria</taxon>
        <taxon>Pseudomonadales</taxon>
        <taxon>Pseudomonadaceae</taxon>
        <taxon>Phytopseudomonas</taxon>
    </lineage>
</organism>
<gene>
    <name evidence="1" type="ORF">SAMN05216602_4039</name>
</gene>
<sequence>MNAFQRARATLDAIPALLRRSAEARKQTQQRIAIKPRATQLIATGSGMVRVVDADTGRVLGFRETIREARWLQQQLEGAQPLEA</sequence>
<name>A0A1I3NVC1_9GAMM</name>
<dbReference type="OrthoDB" id="6897825at2"/>
<dbReference type="RefSeq" id="WP_074888296.1">
    <property type="nucleotide sequence ID" value="NZ_FORC01000004.1"/>
</dbReference>
<proteinExistence type="predicted"/>